<keyword evidence="1" id="KW-0812">Transmembrane</keyword>
<evidence type="ECO:0000256" key="1">
    <source>
        <dbReference type="SAM" id="Phobius"/>
    </source>
</evidence>
<accession>M6F686</accession>
<proteinExistence type="predicted"/>
<evidence type="ECO:0000313" key="2">
    <source>
        <dbReference type="EMBL" id="EMK23930.1"/>
    </source>
</evidence>
<keyword evidence="1" id="KW-1133">Transmembrane helix</keyword>
<feature type="transmembrane region" description="Helical" evidence="1">
    <location>
        <begin position="22"/>
        <end position="42"/>
    </location>
</feature>
<gene>
    <name evidence="2" type="ORF">LEP1GSC008_1047</name>
</gene>
<dbReference type="Proteomes" id="UP000011980">
    <property type="component" value="Unassembled WGS sequence"/>
</dbReference>
<name>M6F686_9LEPT</name>
<protein>
    <submittedName>
        <fullName evidence="2">Uncharacterized protein</fullName>
    </submittedName>
</protein>
<dbReference type="PATRIC" id="fig|1240687.3.peg.2570"/>
<organism evidence="2 3">
    <name type="scientific">Leptospira kirschneri serovar Bulgarica str. Nikolaevo</name>
    <dbReference type="NCBI Taxonomy" id="1240687"/>
    <lineage>
        <taxon>Bacteria</taxon>
        <taxon>Pseudomonadati</taxon>
        <taxon>Spirochaetota</taxon>
        <taxon>Spirochaetia</taxon>
        <taxon>Leptospirales</taxon>
        <taxon>Leptospiraceae</taxon>
        <taxon>Leptospira</taxon>
    </lineage>
</organism>
<comment type="caution">
    <text evidence="2">The sequence shown here is derived from an EMBL/GenBank/DDBJ whole genome shotgun (WGS) entry which is preliminary data.</text>
</comment>
<sequence>MDKFHNLLLNALLRFISQFVKVLRNLWLLVFVILVCFLLEIFSEQVQENS</sequence>
<dbReference type="EMBL" id="ANCE01000121">
    <property type="protein sequence ID" value="EMK23930.1"/>
    <property type="molecule type" value="Genomic_DNA"/>
</dbReference>
<evidence type="ECO:0000313" key="3">
    <source>
        <dbReference type="Proteomes" id="UP000011980"/>
    </source>
</evidence>
<reference evidence="2 3" key="1">
    <citation type="submission" date="2013-01" db="EMBL/GenBank/DDBJ databases">
        <authorList>
            <person name="Harkins D.M."/>
            <person name="Durkin A.S."/>
            <person name="Brinkac L.M."/>
            <person name="Haft D.H."/>
            <person name="Selengut J.D."/>
            <person name="Sanka R."/>
            <person name="DePew J."/>
            <person name="Purushe J."/>
            <person name="Galloway R.L."/>
            <person name="Vinetz J.M."/>
            <person name="Sutton G.G."/>
            <person name="Nierman W.C."/>
            <person name="Fouts D.E."/>
        </authorList>
    </citation>
    <scope>NUCLEOTIDE SEQUENCE [LARGE SCALE GENOMIC DNA]</scope>
    <source>
        <strain evidence="2 3">Nikolaevo</strain>
    </source>
</reference>
<dbReference type="AlphaFoldDB" id="M6F686"/>
<keyword evidence="1" id="KW-0472">Membrane</keyword>